<dbReference type="Pfam" id="PF09497">
    <property type="entry name" value="Med12"/>
    <property type="match status" value="1"/>
</dbReference>
<proteinExistence type="inferred from homology"/>
<evidence type="ECO:0000256" key="7">
    <source>
        <dbReference type="ARBA" id="ARBA00032010"/>
    </source>
</evidence>
<evidence type="ECO:0000256" key="6">
    <source>
        <dbReference type="ARBA" id="ARBA00023242"/>
    </source>
</evidence>
<evidence type="ECO:0000256" key="2">
    <source>
        <dbReference type="ARBA" id="ARBA00010289"/>
    </source>
</evidence>
<sequence length="2053" mass="223056">MSRIPDSRQRAWQGRSGMGTTGSAGPSSPAVGTQHHHGKERSTEASMSSVTTSDDDARKPPQAYTLEPPSFRPYLHPYASGLGTPDFYPATPDLPEFTLNSQVMREGLQSKSQIGSEAFSIHNMIYERLSTPGVLSTLTALLHNVVHLRLPSHGCPPSATASGVSAHSFRLPNRVTLNDLKLGNYIRQLADPSVPLHRLARSVPHGSKGERLLDMLWLGAPPPTQQSSTYSSMGAHGLRIPGAAAATGLGVGAASSAAPVSIPASVPIERAVWFIRVVGASDIQSARNRSTNYTVEWTTTVTAWLQRQLQELGAPPESKVAVPSSAARAQTLHNTSPITASVPGTLSSPITAAVTSPSSGPSSPVQTRGFSQAGFGRSNFWHASPGMSSAESAAPTSSASLGRTTKTLMQPALLPRWVSKWTYGLSLVRALLHQQLLDTRSFFSWLAESFKSADVTQAAVLLFVVEEALEDMLRPGPTLRTGFPVLKNEARIWWPQLASGLCERLQTFVQQLAALETKSGSITDFLDALSSREQSDDESISDIYGFTCTRIRDLIVLAFDLQPSLFLHPGLWANYATLLGQIILADDPNVQRRPSIGRLSKNLLQQRRADYAILQAKCDRLLNGPAFDRIASAEDHTTLDLREMLRTLESCHSATLDFHALFRQFFGMQKQGSRANVMESAAENLYPRVKLLLTWACRTDAERLESLQGGASVQTDPFGHCTVDAHRPFVAIRMLAHFAGIDVAIPSLDIKTGDRSGKTTYTSVADIHILLMRWLSEVDERQRAAPASVKDTPNKNDSPNLGVSLLFVQFERILTVFTELELLGIFSFSKYIQRMTARGLISRQLPPAQKQVQSTPTQNAPKHSDNTLFGRLLRSLPIHDATEAQLKTRRLAIYGPRDSESREEAMERRALRELRSSFGWLLERRMEREESMLQPGSIGGATTDAKTPEPTSEATYAQQESRARSDDEADEMEALFSDDAESEYDVDVQENARPAPDLPYFFRCSRFTQRRLLRQIILPCLERHETFPAALATAEQVTELFKLFRATADFANLARVVVAVLRSASSVATMRVACNLLVTYVPVWRAIGVLEELLNTVQAASSKISEPEITNMFAFSASLATSPAFDKHVSAVDRATRAFVLTQSAWACVRLGALDLSRFAEAFRDNVPFQSSAESGQSAASWKTYFDDLFQRKGAKSVEASLPLPTLMHDQDPSEAARFLLIGAFRHLRTASVSNAALIVGHLTHFCCSHVMTLDEQASQNGPQLWSIGDIDDATDWPALGQGRVSFRAHQRFMEDLVGNGCVSAEVAIKSMLLPHLKSFASGSSLADNIVGRTALATALSFIQMSLLPSSAAAQRVARPSSSRMAVERTLLLQPRCVPLLAQVYVSLVWAGKRASRPDISDANPVFSLACASLAKALQADARFRSAIAKDHAAFITACREEMEGIDPPGCSQILFEIANLIGTIDIDPHKDEPGVWRKCLQAFDALTAFRSMAQLALALESATMQGSTTSKLLPTLQTIALYSYPSLCLQWSGELAEHAFAAANSSSLLSTLFEAALLRIKSQWSGRSDQKAHLLVGARAIRELLSRSTQFTVQVQCGPITDSLLLLIEERLLQLNQSLLGNDYGASLRDDLSATLAVFRQMIRTSSFWTPITRQKGPRLLKILINLALDVAMDDMLLEDALGSIDLLLSELPSDAPTRAAVNSVLSGYSGNDTTATRDGTFPALPLPGSIESRISQRLPISISDPVGEGLLFGSTASSAVVHRRFSLQPNKVWDHLEFIVQPDGGRTSTTSATTPRLDAKAISDHTDAGSLSKMEAMTGPALVWLNNAGSLSLADFGAKRTRDLITVPADSAGASGELNGPRTRVRELSQDCPVTERTYGDGVGGEPIIARDLQSGAVNPSVEKRARIPMGLKIPSLPLPDEDLTDDPHLGSENESVKDDHGADDTNLHGRSRDSSIRSSVTDRDVTIQGSADLTRSHRKRKRHDKEGGDRDDDGGAASSGLSEAPTPSAEAPATSPAPDDTLTQDFPTRSVSGGPRRGRSVRGRVGRGRK</sequence>
<accession>A0A177TL19</accession>
<evidence type="ECO:0000313" key="11">
    <source>
        <dbReference type="Proteomes" id="UP000077521"/>
    </source>
</evidence>
<dbReference type="PANTHER" id="PTHR46567">
    <property type="entry name" value="MEDIATOR OF RNA POLYMERASE II TRANSCRIPTION SUBUNIT 12"/>
    <property type="match status" value="1"/>
</dbReference>
<protein>
    <recommendedName>
        <fullName evidence="3">Mediator of RNA polymerase II transcription subunit 12</fullName>
    </recommendedName>
    <alternativeName>
        <fullName evidence="7">Mediator complex subunit 12</fullName>
    </alternativeName>
</protein>
<reference evidence="10" key="1">
    <citation type="submission" date="2016-04" db="EMBL/GenBank/DDBJ databases">
        <authorList>
            <person name="Nguyen H.D."/>
            <person name="Samba Siva P."/>
            <person name="Cullis J."/>
            <person name="Levesque C.A."/>
            <person name="Hambleton S."/>
        </authorList>
    </citation>
    <scope>NUCLEOTIDE SEQUENCE</scope>
    <source>
        <strain evidence="10">DAOMC 236416</strain>
    </source>
</reference>
<feature type="domain" description="Mediator complex subunit Med12" evidence="9">
    <location>
        <begin position="168"/>
        <end position="276"/>
    </location>
</feature>
<feature type="compositionally biased region" description="Polar residues" evidence="8">
    <location>
        <begin position="949"/>
        <end position="960"/>
    </location>
</feature>
<feature type="region of interest" description="Disordered" evidence="8">
    <location>
        <begin position="1"/>
        <end position="71"/>
    </location>
</feature>
<evidence type="ECO:0000259" key="9">
    <source>
        <dbReference type="SMART" id="SM01281"/>
    </source>
</evidence>
<dbReference type="GO" id="GO:0003712">
    <property type="term" value="F:transcription coregulator activity"/>
    <property type="evidence" value="ECO:0007669"/>
    <property type="project" value="InterPro"/>
</dbReference>
<dbReference type="PANTHER" id="PTHR46567:SF1">
    <property type="entry name" value="MEDIATOR OF RNA POLYMERASE II TRANSCRIPTION SUBUNIT 12"/>
    <property type="match status" value="1"/>
</dbReference>
<dbReference type="EMBL" id="LWDF02000011">
    <property type="protein sequence ID" value="KAE8260419.1"/>
    <property type="molecule type" value="Genomic_DNA"/>
</dbReference>
<feature type="region of interest" description="Disordered" evidence="8">
    <location>
        <begin position="1915"/>
        <end position="2053"/>
    </location>
</feature>
<dbReference type="GO" id="GO:0016592">
    <property type="term" value="C:mediator complex"/>
    <property type="evidence" value="ECO:0007669"/>
    <property type="project" value="InterPro"/>
</dbReference>
<dbReference type="SMART" id="SM01281">
    <property type="entry name" value="Med12"/>
    <property type="match status" value="1"/>
</dbReference>
<feature type="region of interest" description="Disordered" evidence="8">
    <location>
        <begin position="931"/>
        <end position="970"/>
    </location>
</feature>
<keyword evidence="4" id="KW-0805">Transcription regulation</keyword>
<name>A0A177TL19_9BASI</name>
<dbReference type="InterPro" id="IPR019035">
    <property type="entry name" value="Mediator_Med12"/>
</dbReference>
<keyword evidence="6" id="KW-0539">Nucleus</keyword>
<feature type="compositionally biased region" description="Basic and acidic residues" evidence="8">
    <location>
        <begin position="1928"/>
        <end position="1968"/>
    </location>
</feature>
<keyword evidence="11" id="KW-1185">Reference proteome</keyword>
<evidence type="ECO:0000256" key="8">
    <source>
        <dbReference type="SAM" id="MobiDB-lite"/>
    </source>
</evidence>
<gene>
    <name evidence="10" type="ORF">A4X13_0g358</name>
</gene>
<evidence type="ECO:0000313" key="10">
    <source>
        <dbReference type="EMBL" id="KAE8260419.1"/>
    </source>
</evidence>
<comment type="caution">
    <text evidence="10">The sequence shown here is derived from an EMBL/GenBank/DDBJ whole genome shotgun (WGS) entry which is preliminary data.</text>
</comment>
<dbReference type="Proteomes" id="UP000077521">
    <property type="component" value="Unassembled WGS sequence"/>
</dbReference>
<feature type="compositionally biased region" description="Basic residues" evidence="8">
    <location>
        <begin position="2039"/>
        <end position="2053"/>
    </location>
</feature>
<reference evidence="10" key="2">
    <citation type="journal article" date="2019" name="IMA Fungus">
        <title>Genome sequencing and comparison of five Tilletia species to identify candidate genes for the detection of regulated species infecting wheat.</title>
        <authorList>
            <person name="Nguyen H.D.T."/>
            <person name="Sultana T."/>
            <person name="Kesanakurti P."/>
            <person name="Hambleton S."/>
        </authorList>
    </citation>
    <scope>NUCLEOTIDE SEQUENCE</scope>
    <source>
        <strain evidence="10">DAOMC 236416</strain>
    </source>
</reference>
<evidence type="ECO:0000256" key="5">
    <source>
        <dbReference type="ARBA" id="ARBA00023163"/>
    </source>
</evidence>
<evidence type="ECO:0000256" key="4">
    <source>
        <dbReference type="ARBA" id="ARBA00023015"/>
    </source>
</evidence>
<dbReference type="GO" id="GO:0006357">
    <property type="term" value="P:regulation of transcription by RNA polymerase II"/>
    <property type="evidence" value="ECO:0007669"/>
    <property type="project" value="InterPro"/>
</dbReference>
<keyword evidence="5" id="KW-0804">Transcription</keyword>
<evidence type="ECO:0000256" key="1">
    <source>
        <dbReference type="ARBA" id="ARBA00004123"/>
    </source>
</evidence>
<feature type="compositionally biased region" description="Low complexity" evidence="8">
    <location>
        <begin position="2005"/>
        <end position="2021"/>
    </location>
</feature>
<comment type="similarity">
    <text evidence="2">Belongs to the Mediator complex subunit 12 family.</text>
</comment>
<comment type="subcellular location">
    <subcellularLocation>
        <location evidence="1">Nucleus</location>
    </subcellularLocation>
</comment>
<evidence type="ECO:0000256" key="3">
    <source>
        <dbReference type="ARBA" id="ARBA00019622"/>
    </source>
</evidence>
<organism evidence="10 11">
    <name type="scientific">Tilletia indica</name>
    <dbReference type="NCBI Taxonomy" id="43049"/>
    <lineage>
        <taxon>Eukaryota</taxon>
        <taxon>Fungi</taxon>
        <taxon>Dikarya</taxon>
        <taxon>Basidiomycota</taxon>
        <taxon>Ustilaginomycotina</taxon>
        <taxon>Exobasidiomycetes</taxon>
        <taxon>Tilletiales</taxon>
        <taxon>Tilletiaceae</taxon>
        <taxon>Tilletia</taxon>
    </lineage>
</organism>